<reference evidence="2 3" key="1">
    <citation type="submission" date="2017-08" db="EMBL/GenBank/DDBJ databases">
        <title>Reclassification of Bisgaard taxon 37 and 44.</title>
        <authorList>
            <person name="Christensen H."/>
        </authorList>
    </citation>
    <scope>NUCLEOTIDE SEQUENCE [LARGE SCALE GENOMIC DNA]</scope>
    <source>
        <strain evidence="2 3">EEAB3T1</strain>
    </source>
</reference>
<feature type="chain" id="PRO_5017349323" evidence="1">
    <location>
        <begin position="29"/>
        <end position="219"/>
    </location>
</feature>
<comment type="caution">
    <text evidence="2">The sequence shown here is derived from an EMBL/GenBank/DDBJ whole genome shotgun (WGS) entry which is preliminary data.</text>
</comment>
<dbReference type="OrthoDB" id="5677373at2"/>
<accession>A0A3A1YBB8</accession>
<keyword evidence="1" id="KW-0732">Signal</keyword>
<evidence type="ECO:0000313" key="3">
    <source>
        <dbReference type="Proteomes" id="UP000265964"/>
    </source>
</evidence>
<dbReference type="AlphaFoldDB" id="A0A3A1YBB8"/>
<evidence type="ECO:0000256" key="1">
    <source>
        <dbReference type="SAM" id="SignalP"/>
    </source>
</evidence>
<keyword evidence="3" id="KW-1185">Reference proteome</keyword>
<protein>
    <submittedName>
        <fullName evidence="2">Uncharacterized protein</fullName>
    </submittedName>
</protein>
<dbReference type="RefSeq" id="WP_119534904.1">
    <property type="nucleotide sequence ID" value="NZ_NRJF01000143.1"/>
</dbReference>
<name>A0A3A1YBB8_9GAMM</name>
<sequence>MKLSKIFYQTLAVTSVVASMFWSQQAQARVWFHYSTVEQNVMLQSWQLTQELDTYANKDLAIGELFEIIARIPYLNNVKVTREGEDIQTSVDLNIIGDYLKKYCPVDKENPVDLTRYGCANVLTMFNLRYLLGQNNLSQYYDIPYVKRTATAKKDQKTLALLKGVEVADFKDLYISQADINNLEIAKYLKQVYKVNLVPNPNVKLPEGATMPGVSKPAS</sequence>
<dbReference type="Proteomes" id="UP000265964">
    <property type="component" value="Unassembled WGS sequence"/>
</dbReference>
<evidence type="ECO:0000313" key="2">
    <source>
        <dbReference type="EMBL" id="RIY34646.1"/>
    </source>
</evidence>
<feature type="signal peptide" evidence="1">
    <location>
        <begin position="1"/>
        <end position="28"/>
    </location>
</feature>
<organism evidence="2 3">
    <name type="scientific">Psittacicella gerlachiana</name>
    <dbReference type="NCBI Taxonomy" id="2028574"/>
    <lineage>
        <taxon>Bacteria</taxon>
        <taxon>Pseudomonadati</taxon>
        <taxon>Pseudomonadota</taxon>
        <taxon>Gammaproteobacteria</taxon>
        <taxon>Pasteurellales</taxon>
        <taxon>Psittacicellaceae</taxon>
        <taxon>Psittacicella</taxon>
    </lineage>
</organism>
<proteinExistence type="predicted"/>
<gene>
    <name evidence="2" type="ORF">CKF59_05190</name>
</gene>
<dbReference type="EMBL" id="NRJF01000143">
    <property type="protein sequence ID" value="RIY34646.1"/>
    <property type="molecule type" value="Genomic_DNA"/>
</dbReference>